<keyword evidence="2" id="KW-1185">Reference proteome</keyword>
<dbReference type="RefSeq" id="WP_172542381.1">
    <property type="nucleotide sequence ID" value="NZ_JBHLZC010000001.1"/>
</dbReference>
<accession>A0A381EFK9</accession>
<dbReference type="EMBL" id="UFUW01000001">
    <property type="protein sequence ID" value="SUX25729.1"/>
    <property type="molecule type" value="Genomic_DNA"/>
</dbReference>
<dbReference type="InterPro" id="IPR014972">
    <property type="entry name" value="Phage_Mu_Gp37"/>
</dbReference>
<organism evidence="1 2">
    <name type="scientific">Cardiobacterium valvarum</name>
    <dbReference type="NCBI Taxonomy" id="194702"/>
    <lineage>
        <taxon>Bacteria</taxon>
        <taxon>Pseudomonadati</taxon>
        <taxon>Pseudomonadota</taxon>
        <taxon>Gammaproteobacteria</taxon>
        <taxon>Cardiobacteriales</taxon>
        <taxon>Cardiobacteriaceae</taxon>
        <taxon>Cardiobacterium</taxon>
    </lineage>
</organism>
<dbReference type="Proteomes" id="UP000254572">
    <property type="component" value="Unassembled WGS sequence"/>
</dbReference>
<gene>
    <name evidence="1" type="ORF">NCTC13294_02618</name>
</gene>
<evidence type="ECO:0000313" key="2">
    <source>
        <dbReference type="Proteomes" id="UP000254572"/>
    </source>
</evidence>
<evidence type="ECO:0000313" key="1">
    <source>
        <dbReference type="EMBL" id="SUX25729.1"/>
    </source>
</evidence>
<dbReference type="Pfam" id="PF08873">
    <property type="entry name" value="Phage_Mu_Gp37"/>
    <property type="match status" value="1"/>
</dbReference>
<sequence>MINLVEAAITRRLSLGLGELVAGVHSYGGEMDDEGIFQVAVQLPAAWVAFGGCKSETFSTARNKDKVFADFAVIVAATAARSEAASRHGGTSHWEIGSYDLVYGVRRLLSRQDFGLAIDPLTPKAVRPLFTPQREVGRALSVLACEFTTHWIETALPHGAWPEVDNGQAVDAADNILLRYRGQTQGATWLEAVGTHLHRPAADSEKRMPTHINLRKP</sequence>
<dbReference type="AlphaFoldDB" id="A0A381EFK9"/>
<proteinExistence type="predicted"/>
<protein>
    <submittedName>
        <fullName evidence="1">Mu-like prophage protein gp37</fullName>
    </submittedName>
</protein>
<name>A0A381EFK9_9GAMM</name>
<reference evidence="1 2" key="1">
    <citation type="submission" date="2018-06" db="EMBL/GenBank/DDBJ databases">
        <authorList>
            <consortium name="Pathogen Informatics"/>
            <person name="Doyle S."/>
        </authorList>
    </citation>
    <scope>NUCLEOTIDE SEQUENCE [LARGE SCALE GENOMIC DNA]</scope>
    <source>
        <strain evidence="1 2">NCTC13294</strain>
    </source>
</reference>